<sequence length="150" mass="16174">MSTAPRILVAEEPAAFAAFRDALTSSYVLVHAATLDEALAALSDPPALVVCGCHFDEGRMYDLLRHLRSNPQLRATCPSWGALHPDRLLDGALYESVKIAVRALGGNAFVDLLRWQKRWGGAEAAHRLTHLVETLIKGSPADTGWTGDSG</sequence>
<evidence type="ECO:0000313" key="2">
    <source>
        <dbReference type="Proteomes" id="UP000552954"/>
    </source>
</evidence>
<protein>
    <recommendedName>
        <fullName evidence="3">Response regulator</fullName>
    </recommendedName>
</protein>
<accession>A0A849KEJ8</accession>
<dbReference type="AlphaFoldDB" id="A0A849KEJ8"/>
<dbReference type="Proteomes" id="UP000552954">
    <property type="component" value="Unassembled WGS sequence"/>
</dbReference>
<reference evidence="1 2" key="2">
    <citation type="submission" date="2020-06" db="EMBL/GenBank/DDBJ databases">
        <title>Ramlibacter rhizophilus sp. nov., isolated from rhizosphere soil of national flower Mugunghwa from South Korea.</title>
        <authorList>
            <person name="Zheng-Fei Y."/>
            <person name="Huan T."/>
        </authorList>
    </citation>
    <scope>NUCLEOTIDE SEQUENCE [LARGE SCALE GENOMIC DNA]</scope>
    <source>
        <strain evidence="1 2">B156</strain>
    </source>
</reference>
<dbReference type="EMBL" id="JABFCS010000001">
    <property type="protein sequence ID" value="NNU43375.1"/>
    <property type="molecule type" value="Genomic_DNA"/>
</dbReference>
<proteinExistence type="predicted"/>
<reference evidence="1 2" key="1">
    <citation type="submission" date="2020-05" db="EMBL/GenBank/DDBJ databases">
        <authorList>
            <person name="Khan S.A."/>
            <person name="Jeon C.O."/>
            <person name="Chun B.H."/>
        </authorList>
    </citation>
    <scope>NUCLEOTIDE SEQUENCE [LARGE SCALE GENOMIC DNA]</scope>
    <source>
        <strain evidence="1 2">B156</strain>
    </source>
</reference>
<evidence type="ECO:0008006" key="3">
    <source>
        <dbReference type="Google" id="ProtNLM"/>
    </source>
</evidence>
<keyword evidence="2" id="KW-1185">Reference proteome</keyword>
<name>A0A849KEJ8_9BURK</name>
<organism evidence="1 2">
    <name type="scientific">Ramlibacter montanisoli</name>
    <dbReference type="NCBI Taxonomy" id="2732512"/>
    <lineage>
        <taxon>Bacteria</taxon>
        <taxon>Pseudomonadati</taxon>
        <taxon>Pseudomonadota</taxon>
        <taxon>Betaproteobacteria</taxon>
        <taxon>Burkholderiales</taxon>
        <taxon>Comamonadaceae</taxon>
        <taxon>Ramlibacter</taxon>
    </lineage>
</organism>
<gene>
    <name evidence="1" type="ORF">HK415_09735</name>
</gene>
<comment type="caution">
    <text evidence="1">The sequence shown here is derived from an EMBL/GenBank/DDBJ whole genome shotgun (WGS) entry which is preliminary data.</text>
</comment>
<dbReference type="RefSeq" id="WP_171558528.1">
    <property type="nucleotide sequence ID" value="NZ_JABFCS010000001.1"/>
</dbReference>
<evidence type="ECO:0000313" key="1">
    <source>
        <dbReference type="EMBL" id="NNU43375.1"/>
    </source>
</evidence>